<evidence type="ECO:0000313" key="3">
    <source>
        <dbReference type="Proteomes" id="UP001152797"/>
    </source>
</evidence>
<dbReference type="EMBL" id="CAMXCT030000809">
    <property type="protein sequence ID" value="CAL4770823.1"/>
    <property type="molecule type" value="Genomic_DNA"/>
</dbReference>
<reference evidence="2 3" key="2">
    <citation type="submission" date="2024-05" db="EMBL/GenBank/DDBJ databases">
        <authorList>
            <person name="Chen Y."/>
            <person name="Shah S."/>
            <person name="Dougan E. K."/>
            <person name="Thang M."/>
            <person name="Chan C."/>
        </authorList>
    </citation>
    <scope>NUCLEOTIDE SEQUENCE [LARGE SCALE GENOMIC DNA]</scope>
</reference>
<accession>A0A9P1FPK6</accession>
<reference evidence="1" key="1">
    <citation type="submission" date="2022-10" db="EMBL/GenBank/DDBJ databases">
        <authorList>
            <person name="Chen Y."/>
            <person name="Dougan E. K."/>
            <person name="Chan C."/>
            <person name="Rhodes N."/>
            <person name="Thang M."/>
        </authorList>
    </citation>
    <scope>NUCLEOTIDE SEQUENCE</scope>
</reference>
<evidence type="ECO:0000313" key="2">
    <source>
        <dbReference type="EMBL" id="CAL4770823.1"/>
    </source>
</evidence>
<sequence length="87" mass="9527">MAAFYDGSSGGPDFTGPKRGLEDCAVCAQDFDAISNLFLFVESDAKCLDDEPPWTEDDCSEYKAMQVFVCSQKFALLAYLCQFATVA</sequence>
<dbReference type="Proteomes" id="UP001152797">
    <property type="component" value="Unassembled WGS sequence"/>
</dbReference>
<protein>
    <submittedName>
        <fullName evidence="2">Peptidase</fullName>
    </submittedName>
</protein>
<organism evidence="1">
    <name type="scientific">Cladocopium goreaui</name>
    <dbReference type="NCBI Taxonomy" id="2562237"/>
    <lineage>
        <taxon>Eukaryota</taxon>
        <taxon>Sar</taxon>
        <taxon>Alveolata</taxon>
        <taxon>Dinophyceae</taxon>
        <taxon>Suessiales</taxon>
        <taxon>Symbiodiniaceae</taxon>
        <taxon>Cladocopium</taxon>
    </lineage>
</organism>
<dbReference type="EMBL" id="CAMXCT020000809">
    <property type="protein sequence ID" value="CAL1136886.1"/>
    <property type="molecule type" value="Genomic_DNA"/>
</dbReference>
<proteinExistence type="predicted"/>
<dbReference type="AlphaFoldDB" id="A0A9P1FPK6"/>
<gene>
    <name evidence="1" type="ORF">C1SCF055_LOCUS11119</name>
</gene>
<comment type="caution">
    <text evidence="1">The sequence shown here is derived from an EMBL/GenBank/DDBJ whole genome shotgun (WGS) entry which is preliminary data.</text>
</comment>
<name>A0A9P1FPK6_9DINO</name>
<dbReference type="EMBL" id="CAMXCT010000809">
    <property type="protein sequence ID" value="CAI3983511.1"/>
    <property type="molecule type" value="Genomic_DNA"/>
</dbReference>
<evidence type="ECO:0000313" key="1">
    <source>
        <dbReference type="EMBL" id="CAI3983511.1"/>
    </source>
</evidence>
<keyword evidence="3" id="KW-1185">Reference proteome</keyword>